<name>A0A371GIE3_MUCPR</name>
<protein>
    <submittedName>
        <fullName evidence="1">Uncharacterized protein</fullName>
    </submittedName>
</protein>
<dbReference type="Proteomes" id="UP000257109">
    <property type="component" value="Unassembled WGS sequence"/>
</dbReference>
<dbReference type="AlphaFoldDB" id="A0A371GIE3"/>
<dbReference type="EMBL" id="QJKJ01005441">
    <property type="protein sequence ID" value="RDX90280.1"/>
    <property type="molecule type" value="Genomic_DNA"/>
</dbReference>
<feature type="non-terminal residue" evidence="1">
    <location>
        <position position="1"/>
    </location>
</feature>
<gene>
    <name evidence="1" type="ORF">CR513_27878</name>
</gene>
<organism evidence="1 2">
    <name type="scientific">Mucuna pruriens</name>
    <name type="common">Velvet bean</name>
    <name type="synonym">Dolichos pruriens</name>
    <dbReference type="NCBI Taxonomy" id="157652"/>
    <lineage>
        <taxon>Eukaryota</taxon>
        <taxon>Viridiplantae</taxon>
        <taxon>Streptophyta</taxon>
        <taxon>Embryophyta</taxon>
        <taxon>Tracheophyta</taxon>
        <taxon>Spermatophyta</taxon>
        <taxon>Magnoliopsida</taxon>
        <taxon>eudicotyledons</taxon>
        <taxon>Gunneridae</taxon>
        <taxon>Pentapetalae</taxon>
        <taxon>rosids</taxon>
        <taxon>fabids</taxon>
        <taxon>Fabales</taxon>
        <taxon>Fabaceae</taxon>
        <taxon>Papilionoideae</taxon>
        <taxon>50 kb inversion clade</taxon>
        <taxon>NPAAA clade</taxon>
        <taxon>indigoferoid/millettioid clade</taxon>
        <taxon>Phaseoleae</taxon>
        <taxon>Mucuna</taxon>
    </lineage>
</organism>
<keyword evidence="2" id="KW-1185">Reference proteome</keyword>
<evidence type="ECO:0000313" key="1">
    <source>
        <dbReference type="EMBL" id="RDX90280.1"/>
    </source>
</evidence>
<comment type="caution">
    <text evidence="1">The sequence shown here is derived from an EMBL/GenBank/DDBJ whole genome shotgun (WGS) entry which is preliminary data.</text>
</comment>
<accession>A0A371GIE3</accession>
<proteinExistence type="predicted"/>
<sequence>MPPFPVDAAPSPADQRAPFPIAGAQKMKDCGEAIVGETEAAERGKQGFKRTQRVEPRVVLSTNEATISVWVHASESAQLYK</sequence>
<evidence type="ECO:0000313" key="2">
    <source>
        <dbReference type="Proteomes" id="UP000257109"/>
    </source>
</evidence>
<reference evidence="1" key="1">
    <citation type="submission" date="2018-05" db="EMBL/GenBank/DDBJ databases">
        <title>Draft genome of Mucuna pruriens seed.</title>
        <authorList>
            <person name="Nnadi N.E."/>
            <person name="Vos R."/>
            <person name="Hasami M.H."/>
            <person name="Devisetty U.K."/>
            <person name="Aguiy J.C."/>
        </authorList>
    </citation>
    <scope>NUCLEOTIDE SEQUENCE [LARGE SCALE GENOMIC DNA]</scope>
    <source>
        <strain evidence="1">JCA_2017</strain>
    </source>
</reference>